<dbReference type="OrthoDB" id="5185819at2"/>
<dbReference type="NCBIfam" id="TIGR03086">
    <property type="entry name" value="TIGR03086 family metal-binding protein"/>
    <property type="match status" value="1"/>
</dbReference>
<organism evidence="2 3">
    <name type="scientific">Streptomyces cacaoi</name>
    <dbReference type="NCBI Taxonomy" id="1898"/>
    <lineage>
        <taxon>Bacteria</taxon>
        <taxon>Bacillati</taxon>
        <taxon>Actinomycetota</taxon>
        <taxon>Actinomycetes</taxon>
        <taxon>Kitasatosporales</taxon>
        <taxon>Streptomycetaceae</taxon>
        <taxon>Streptomyces</taxon>
    </lineage>
</organism>
<dbReference type="AlphaFoldDB" id="A0A4Y3R168"/>
<dbReference type="SUPFAM" id="SSF109854">
    <property type="entry name" value="DinB/YfiT-like putative metalloenzymes"/>
    <property type="match status" value="1"/>
</dbReference>
<dbReference type="Proteomes" id="UP000319210">
    <property type="component" value="Unassembled WGS sequence"/>
</dbReference>
<dbReference type="Gene3D" id="1.20.120.450">
    <property type="entry name" value="dinb family like domain"/>
    <property type="match status" value="1"/>
</dbReference>
<dbReference type="InterPro" id="IPR017517">
    <property type="entry name" value="Maleyloyr_isom"/>
</dbReference>
<dbReference type="InterPro" id="IPR017520">
    <property type="entry name" value="CHP03086"/>
</dbReference>
<accession>A0A4Y3R168</accession>
<gene>
    <name evidence="2" type="ORF">SCA03_32180</name>
</gene>
<name>A0A4Y3R168_STRCI</name>
<dbReference type="InterPro" id="IPR024344">
    <property type="entry name" value="MDMPI_metal-binding"/>
</dbReference>
<proteinExistence type="predicted"/>
<reference evidence="2 3" key="1">
    <citation type="submission" date="2019-06" db="EMBL/GenBank/DDBJ databases">
        <title>Whole genome shotgun sequence of Streptomyces cacaoi subsp. cacaoi NBRC 12748.</title>
        <authorList>
            <person name="Hosoyama A."/>
            <person name="Uohara A."/>
            <person name="Ohji S."/>
            <person name="Ichikawa N."/>
        </authorList>
    </citation>
    <scope>NUCLEOTIDE SEQUENCE [LARGE SCALE GENOMIC DNA]</scope>
    <source>
        <strain evidence="2 3">NBRC 12748</strain>
    </source>
</reference>
<keyword evidence="3" id="KW-1185">Reference proteome</keyword>
<evidence type="ECO:0000259" key="1">
    <source>
        <dbReference type="Pfam" id="PF11716"/>
    </source>
</evidence>
<comment type="caution">
    <text evidence="2">The sequence shown here is derived from an EMBL/GenBank/DDBJ whole genome shotgun (WGS) entry which is preliminary data.</text>
</comment>
<dbReference type="EMBL" id="BJMM01000014">
    <property type="protein sequence ID" value="GEB50667.1"/>
    <property type="molecule type" value="Genomic_DNA"/>
</dbReference>
<dbReference type="RefSeq" id="WP_030883255.1">
    <property type="nucleotide sequence ID" value="NZ_BJMM01000014.1"/>
</dbReference>
<dbReference type="NCBIfam" id="TIGR03083">
    <property type="entry name" value="maleylpyruvate isomerase family mycothiol-dependent enzyme"/>
    <property type="match status" value="1"/>
</dbReference>
<dbReference type="GO" id="GO:0046872">
    <property type="term" value="F:metal ion binding"/>
    <property type="evidence" value="ECO:0007669"/>
    <property type="project" value="InterPro"/>
</dbReference>
<evidence type="ECO:0000313" key="3">
    <source>
        <dbReference type="Proteomes" id="UP000319210"/>
    </source>
</evidence>
<dbReference type="InterPro" id="IPR034660">
    <property type="entry name" value="DinB/YfiT-like"/>
</dbReference>
<sequence>MNAAPQTPDPRPALARATEQLAELLDGLRPGQLDAPTPCAEFDVRALLGHVTGVADRFANLGEGGSVVGPGVPEWAAGLPAGDWPDTYRRARERLLAAWRDDARLEAVVTAPWGTVPGRIALSGCVMETVVHGWDLARALGRDPGLDPEPAALALATAERAVPAGSRAHIPFDEARPVPADAGVHERLAAWLGRDPHWSPGTAGRGTGTA</sequence>
<evidence type="ECO:0000313" key="2">
    <source>
        <dbReference type="EMBL" id="GEB50667.1"/>
    </source>
</evidence>
<dbReference type="Pfam" id="PF11716">
    <property type="entry name" value="MDMPI_N"/>
    <property type="match status" value="1"/>
</dbReference>
<protein>
    <submittedName>
        <fullName evidence="2">TIGR03086 family protein</fullName>
    </submittedName>
</protein>
<feature type="domain" description="Mycothiol-dependent maleylpyruvate isomerase metal-binding" evidence="1">
    <location>
        <begin position="14"/>
        <end position="137"/>
    </location>
</feature>